<dbReference type="InterPro" id="IPR012893">
    <property type="entry name" value="HipA-like_C"/>
</dbReference>
<organism evidence="6 7">
    <name type="scientific">Paractinoplanes deccanensis</name>
    <dbReference type="NCBI Taxonomy" id="113561"/>
    <lineage>
        <taxon>Bacteria</taxon>
        <taxon>Bacillati</taxon>
        <taxon>Actinomycetota</taxon>
        <taxon>Actinomycetes</taxon>
        <taxon>Micromonosporales</taxon>
        <taxon>Micromonosporaceae</taxon>
        <taxon>Paractinoplanes</taxon>
    </lineage>
</organism>
<dbReference type="InterPro" id="IPR017508">
    <property type="entry name" value="HipA_N1"/>
</dbReference>
<dbReference type="RefSeq" id="WP_203776951.1">
    <property type="nucleotide sequence ID" value="NZ_BAAABO010000014.1"/>
</dbReference>
<comment type="caution">
    <text evidence="6">The sequence shown here is derived from an EMBL/GenBank/DDBJ whole genome shotgun (WGS) entry which is preliminary data.</text>
</comment>
<feature type="domain" description="HipA N-terminal subdomain 1" evidence="5">
    <location>
        <begin position="5"/>
        <end position="104"/>
    </location>
</feature>
<keyword evidence="7" id="KW-1185">Reference proteome</keyword>
<feature type="domain" description="HipA-like C-terminal" evidence="4">
    <location>
        <begin position="150"/>
        <end position="390"/>
    </location>
</feature>
<keyword evidence="2" id="KW-0808">Transferase</keyword>
<evidence type="ECO:0000313" key="6">
    <source>
        <dbReference type="EMBL" id="GID80034.1"/>
    </source>
</evidence>
<evidence type="ECO:0000256" key="1">
    <source>
        <dbReference type="ARBA" id="ARBA00010164"/>
    </source>
</evidence>
<keyword evidence="3" id="KW-0418">Kinase</keyword>
<dbReference type="Pfam" id="PF13657">
    <property type="entry name" value="Couple_hipA"/>
    <property type="match status" value="1"/>
</dbReference>
<evidence type="ECO:0000256" key="3">
    <source>
        <dbReference type="ARBA" id="ARBA00022777"/>
    </source>
</evidence>
<evidence type="ECO:0000256" key="2">
    <source>
        <dbReference type="ARBA" id="ARBA00022679"/>
    </source>
</evidence>
<dbReference type="Pfam" id="PF07804">
    <property type="entry name" value="HipA_C"/>
    <property type="match status" value="1"/>
</dbReference>
<evidence type="ECO:0000313" key="7">
    <source>
        <dbReference type="Proteomes" id="UP000609879"/>
    </source>
</evidence>
<reference evidence="6 7" key="1">
    <citation type="submission" date="2021-01" db="EMBL/GenBank/DDBJ databases">
        <title>Whole genome shotgun sequence of Actinoplanes deccanensis NBRC 13994.</title>
        <authorList>
            <person name="Komaki H."/>
            <person name="Tamura T."/>
        </authorList>
    </citation>
    <scope>NUCLEOTIDE SEQUENCE [LARGE SCALE GENOMIC DNA]</scope>
    <source>
        <strain evidence="6 7">NBRC 13994</strain>
    </source>
</reference>
<dbReference type="Gene3D" id="1.10.1070.20">
    <property type="match status" value="1"/>
</dbReference>
<gene>
    <name evidence="6" type="primary">hipA</name>
    <name evidence="6" type="ORF">Ade02nite_86750</name>
</gene>
<proteinExistence type="inferred from homology"/>
<evidence type="ECO:0000259" key="5">
    <source>
        <dbReference type="Pfam" id="PF13657"/>
    </source>
</evidence>
<dbReference type="CDD" id="cd17808">
    <property type="entry name" value="HipA_Ec_like"/>
    <property type="match status" value="1"/>
</dbReference>
<dbReference type="PANTHER" id="PTHR37419">
    <property type="entry name" value="SERINE/THREONINE-PROTEIN KINASE TOXIN HIPA"/>
    <property type="match status" value="1"/>
</dbReference>
<dbReference type="PANTHER" id="PTHR37419:SF1">
    <property type="entry name" value="SERINE_THREONINE-PROTEIN KINASE TOXIN HIPA"/>
    <property type="match status" value="1"/>
</dbReference>
<sequence length="429" mass="46000">MTGALTVLLGGNPAARLAQGAGGALTLVYDADYADSPAAMPLSLSMPFTGVVHADKPVRAYCQGLLPDNERVLERWARDFQVSAGNPFALLTHVGEDCAGAAQFVTAERVEAMLAAKGSITPLDDDVIADRLRVLRRDPAAWHLAGTGQFSLAGTQAKTALHFDRERGWGDPSGAAPTTHILKPAIAGFDDHDLNEHLCLRAAGILGLRVAGSRVASFAGERAIVVERFDRFPRGDGTVLRLHQEDMCQALGVPPTVKYQSEGGPAPEQIIALLRRVIEPPTVAEAEIARFADGLALTWLLGGTDAHAKNYSILLAPGQVRLAPLYDVASSLPYDDMYRPRLRLAMKIGSEYRVEAITGRHWRAFADRNKLDADRLLSRIDDLATRLPEALREAASADAVTALASALPGRLVAQVQDHVTAARHALTVT</sequence>
<comment type="similarity">
    <text evidence="1">Belongs to the HipA Ser/Thr kinase family.</text>
</comment>
<evidence type="ECO:0000259" key="4">
    <source>
        <dbReference type="Pfam" id="PF07804"/>
    </source>
</evidence>
<dbReference type="InterPro" id="IPR052028">
    <property type="entry name" value="HipA_Ser/Thr_kinase"/>
</dbReference>
<dbReference type="NCBIfam" id="TIGR03071">
    <property type="entry name" value="couple_hipA"/>
    <property type="match status" value="1"/>
</dbReference>
<dbReference type="EMBL" id="BOMI01000185">
    <property type="protein sequence ID" value="GID80034.1"/>
    <property type="molecule type" value="Genomic_DNA"/>
</dbReference>
<accession>A0ABQ3YJ53</accession>
<dbReference type="Proteomes" id="UP000609879">
    <property type="component" value="Unassembled WGS sequence"/>
</dbReference>
<name>A0ABQ3YJ53_9ACTN</name>
<protein>
    <submittedName>
        <fullName evidence="6">Toxin HipA</fullName>
    </submittedName>
</protein>